<dbReference type="PANTHER" id="PTHR14136:SF17">
    <property type="entry name" value="BTB_POZ DOMAIN-CONTAINING PROTEIN KCTD9"/>
    <property type="match status" value="1"/>
</dbReference>
<keyword evidence="2" id="KW-0472">Membrane</keyword>
<dbReference type="KEGG" id="tee:Tel_05835"/>
<dbReference type="STRING" id="1748243.Tel_05835"/>
<proteinExistence type="predicted"/>
<evidence type="ECO:0000313" key="4">
    <source>
        <dbReference type="Proteomes" id="UP000055136"/>
    </source>
</evidence>
<gene>
    <name evidence="3" type="ORF">Tel_05835</name>
</gene>
<keyword evidence="2" id="KW-1133">Transmembrane helix</keyword>
<feature type="region of interest" description="Disordered" evidence="1">
    <location>
        <begin position="74"/>
        <end position="131"/>
    </location>
</feature>
<dbReference type="AlphaFoldDB" id="A0A0S2TC08"/>
<feature type="compositionally biased region" description="Basic and acidic residues" evidence="1">
    <location>
        <begin position="78"/>
        <end position="117"/>
    </location>
</feature>
<dbReference type="SUPFAM" id="SSF141571">
    <property type="entry name" value="Pentapeptide repeat-like"/>
    <property type="match status" value="1"/>
</dbReference>
<evidence type="ECO:0008006" key="5">
    <source>
        <dbReference type="Google" id="ProtNLM"/>
    </source>
</evidence>
<evidence type="ECO:0000256" key="1">
    <source>
        <dbReference type="SAM" id="MobiDB-lite"/>
    </source>
</evidence>
<feature type="transmembrane region" description="Helical" evidence="2">
    <location>
        <begin position="140"/>
        <end position="158"/>
    </location>
</feature>
<dbReference type="InterPro" id="IPR051082">
    <property type="entry name" value="Pentapeptide-BTB/POZ_domain"/>
</dbReference>
<protein>
    <recommendedName>
        <fullName evidence="5">GYF domain-containing protein</fullName>
    </recommendedName>
</protein>
<dbReference type="InterPro" id="IPR001646">
    <property type="entry name" value="5peptide_repeat"/>
</dbReference>
<evidence type="ECO:0000256" key="2">
    <source>
        <dbReference type="SAM" id="Phobius"/>
    </source>
</evidence>
<sequence length="306" mass="33710">MTSKKQHLLWYVRRNRDVRGPFPTAVISQFLLLGRLQKSDYVSLDRQEWREIGNVVELQPEVLRADLSETANQSNLEAARRGADERDVGDRRRADDPDYVDQRKGERRGVESEEMRIHRERRAALRQGESEKKKRRQQTFLTIVLLLVCAGVLGLLFISTPRQTDGAIDCAADPAPGVNWSNCNLQAAAFDGADLSRAHIRNANLTNASFYRATLTGADLAYTNLALANLRMTDMAQVIMTGATLRGADLRGADLRGADLSYADLQGAQLAGVSLEGARLDKAVWIDGTLCARESVSGCVPAAVSN</sequence>
<keyword evidence="4" id="KW-1185">Reference proteome</keyword>
<accession>A0A0S2TC08</accession>
<dbReference type="PANTHER" id="PTHR14136">
    <property type="entry name" value="BTB_POZ DOMAIN-CONTAINING PROTEIN KCTD9"/>
    <property type="match status" value="1"/>
</dbReference>
<dbReference type="EMBL" id="CP013099">
    <property type="protein sequence ID" value="ALP52709.1"/>
    <property type="molecule type" value="Genomic_DNA"/>
</dbReference>
<name>A0A0S2TC08_9GAMM</name>
<dbReference type="Proteomes" id="UP000055136">
    <property type="component" value="Chromosome"/>
</dbReference>
<keyword evidence="2" id="KW-0812">Transmembrane</keyword>
<evidence type="ECO:0000313" key="3">
    <source>
        <dbReference type="EMBL" id="ALP52709.1"/>
    </source>
</evidence>
<dbReference type="Gene3D" id="2.160.20.80">
    <property type="entry name" value="E3 ubiquitin-protein ligase SopA"/>
    <property type="match status" value="1"/>
</dbReference>
<reference evidence="3" key="1">
    <citation type="submission" date="2015-10" db="EMBL/GenBank/DDBJ databases">
        <title>Description of Candidatus Tenderia electrophaga gen. nov, sp. nov., an Uncultivated Electroautotroph from a Biocathode Enrichment.</title>
        <authorList>
            <person name="Eddie B.J."/>
            <person name="Malanoski A.P."/>
            <person name="Wang Z."/>
            <person name="Hall R.J."/>
            <person name="Oh S.D."/>
            <person name="Heiner C."/>
            <person name="Lin B."/>
            <person name="Strycharz-Glaven S.M."/>
        </authorList>
    </citation>
    <scope>NUCLEOTIDE SEQUENCE [LARGE SCALE GENOMIC DNA]</scope>
    <source>
        <strain evidence="3">NRL1</strain>
    </source>
</reference>
<organism evidence="3 4">
    <name type="scientific">Candidatus Tenderia electrophaga</name>
    <dbReference type="NCBI Taxonomy" id="1748243"/>
    <lineage>
        <taxon>Bacteria</taxon>
        <taxon>Pseudomonadati</taxon>
        <taxon>Pseudomonadota</taxon>
        <taxon>Gammaproteobacteria</taxon>
        <taxon>Candidatus Tenderiales</taxon>
        <taxon>Candidatus Tenderiaceae</taxon>
        <taxon>Candidatus Tenderia</taxon>
    </lineage>
</organism>
<dbReference type="Pfam" id="PF00805">
    <property type="entry name" value="Pentapeptide"/>
    <property type="match status" value="2"/>
</dbReference>